<proteinExistence type="predicted"/>
<accession>A0A061RC97</accession>
<dbReference type="AlphaFoldDB" id="A0A061RC97"/>
<dbReference type="EMBL" id="GBEZ01018325">
    <property type="protein sequence ID" value="JAC68101.1"/>
    <property type="molecule type" value="Transcribed_RNA"/>
</dbReference>
<organism evidence="1">
    <name type="scientific">Tetraselmis sp. GSL018</name>
    <dbReference type="NCBI Taxonomy" id="582737"/>
    <lineage>
        <taxon>Eukaryota</taxon>
        <taxon>Viridiplantae</taxon>
        <taxon>Chlorophyta</taxon>
        <taxon>core chlorophytes</taxon>
        <taxon>Chlorodendrophyceae</taxon>
        <taxon>Chlorodendrales</taxon>
        <taxon>Chlorodendraceae</taxon>
        <taxon>Tetraselmis</taxon>
    </lineage>
</organism>
<feature type="non-terminal residue" evidence="1">
    <location>
        <position position="1"/>
    </location>
</feature>
<evidence type="ECO:0000313" key="1">
    <source>
        <dbReference type="EMBL" id="JAC68101.1"/>
    </source>
</evidence>
<name>A0A061RC97_9CHLO</name>
<gene>
    <name evidence="1" type="ORF">TSPGSL018_9532</name>
</gene>
<reference evidence="1" key="1">
    <citation type="submission" date="2014-05" db="EMBL/GenBank/DDBJ databases">
        <title>The transcriptome of the halophilic microalga Tetraselmis sp. GSL018 isolated from the Great Salt Lake, Utah.</title>
        <authorList>
            <person name="Jinkerson R.E."/>
            <person name="D'Adamo S."/>
            <person name="Posewitz M.C."/>
        </authorList>
    </citation>
    <scope>NUCLEOTIDE SEQUENCE</scope>
    <source>
        <strain evidence="1">GSL018</strain>
    </source>
</reference>
<sequence length="40" mass="4219">LNPSCISTLRIRTTGNAANEPISSAISENQHMENSAYLGG</sequence>
<protein>
    <submittedName>
        <fullName evidence="1">Uncharacterized protein</fullName>
    </submittedName>
</protein>